<accession>A0A2S0KHR1</accession>
<dbReference type="GO" id="GO:0000976">
    <property type="term" value="F:transcription cis-regulatory region binding"/>
    <property type="evidence" value="ECO:0007669"/>
    <property type="project" value="TreeGrafter"/>
</dbReference>
<dbReference type="KEGG" id="git:C6V83_13845"/>
<dbReference type="InterPro" id="IPR009057">
    <property type="entry name" value="Homeodomain-like_sf"/>
</dbReference>
<keyword evidence="5" id="KW-1185">Reference proteome</keyword>
<reference evidence="4 5" key="1">
    <citation type="submission" date="2018-03" db="EMBL/GenBank/DDBJ databases">
        <title>Characteristics and genome of n-alkane degrading marine bacteria Gordonia iterans isolated from crude oil contaminated in Tae-an, South Korea.</title>
        <authorList>
            <person name="Lee S.-S."/>
            <person name="Kim H."/>
        </authorList>
    </citation>
    <scope>NUCLEOTIDE SEQUENCE [LARGE SCALE GENOMIC DNA]</scope>
    <source>
        <strain evidence="4 5">Co17</strain>
    </source>
</reference>
<dbReference type="PANTHER" id="PTHR30055:SF146">
    <property type="entry name" value="HTH-TYPE TRANSCRIPTIONAL DUAL REGULATOR CECR"/>
    <property type="match status" value="1"/>
</dbReference>
<dbReference type="AlphaFoldDB" id="A0A2S0KHR1"/>
<evidence type="ECO:0000259" key="3">
    <source>
        <dbReference type="PROSITE" id="PS50977"/>
    </source>
</evidence>
<dbReference type="Pfam" id="PF00440">
    <property type="entry name" value="TetR_N"/>
    <property type="match status" value="1"/>
</dbReference>
<dbReference type="Gene3D" id="1.10.10.60">
    <property type="entry name" value="Homeodomain-like"/>
    <property type="match status" value="1"/>
</dbReference>
<dbReference type="InterPro" id="IPR001647">
    <property type="entry name" value="HTH_TetR"/>
</dbReference>
<dbReference type="SUPFAM" id="SSF46689">
    <property type="entry name" value="Homeodomain-like"/>
    <property type="match status" value="1"/>
</dbReference>
<dbReference type="RefSeq" id="WP_105942882.1">
    <property type="nucleotide sequence ID" value="NZ_CP027433.1"/>
</dbReference>
<dbReference type="InterPro" id="IPR050109">
    <property type="entry name" value="HTH-type_TetR-like_transc_reg"/>
</dbReference>
<dbReference type="Gene3D" id="1.10.357.10">
    <property type="entry name" value="Tetracycline Repressor, domain 2"/>
    <property type="match status" value="1"/>
</dbReference>
<feature type="DNA-binding region" description="H-T-H motif" evidence="2">
    <location>
        <begin position="37"/>
        <end position="56"/>
    </location>
</feature>
<dbReference type="OrthoDB" id="9802498at2"/>
<dbReference type="Proteomes" id="UP000239814">
    <property type="component" value="Chromosome"/>
</dbReference>
<dbReference type="PANTHER" id="PTHR30055">
    <property type="entry name" value="HTH-TYPE TRANSCRIPTIONAL REGULATOR RUTR"/>
    <property type="match status" value="1"/>
</dbReference>
<evidence type="ECO:0000256" key="2">
    <source>
        <dbReference type="PROSITE-ProRule" id="PRU00335"/>
    </source>
</evidence>
<evidence type="ECO:0000313" key="5">
    <source>
        <dbReference type="Proteomes" id="UP000239814"/>
    </source>
</evidence>
<keyword evidence="1 2" id="KW-0238">DNA-binding</keyword>
<dbReference type="GO" id="GO:0003700">
    <property type="term" value="F:DNA-binding transcription factor activity"/>
    <property type="evidence" value="ECO:0007669"/>
    <property type="project" value="TreeGrafter"/>
</dbReference>
<feature type="domain" description="HTH tetR-type" evidence="3">
    <location>
        <begin position="14"/>
        <end position="74"/>
    </location>
</feature>
<protein>
    <submittedName>
        <fullName evidence="4">TetR/AcrR family transcriptional regulator</fullName>
    </submittedName>
</protein>
<dbReference type="EMBL" id="CP027433">
    <property type="protein sequence ID" value="AVM01171.1"/>
    <property type="molecule type" value="Genomic_DNA"/>
</dbReference>
<sequence length="196" mass="21226">MTHALEEPADRRRRRTRAAILDAADALFAANGFRRTAVEQLAEAADVALSSIYANFPGGKADVYAVLACRSADEHVTAMRTAIDGVARGDFTAAVFDEYCRYHRENPLAFRLLGLVDIEPSDTELYGPARRRIAGRLTGLVDEVIAAAGGDPGGTRREILQMWATINGLLGLRSQGFVDATEYAQLLDDLRPGTSS</sequence>
<name>A0A2S0KHR1_9ACTN</name>
<evidence type="ECO:0000313" key="4">
    <source>
        <dbReference type="EMBL" id="AVM01171.1"/>
    </source>
</evidence>
<organism evidence="4 5">
    <name type="scientific">Gordonia iterans</name>
    <dbReference type="NCBI Taxonomy" id="1004901"/>
    <lineage>
        <taxon>Bacteria</taxon>
        <taxon>Bacillati</taxon>
        <taxon>Actinomycetota</taxon>
        <taxon>Actinomycetes</taxon>
        <taxon>Mycobacteriales</taxon>
        <taxon>Gordoniaceae</taxon>
        <taxon>Gordonia</taxon>
    </lineage>
</organism>
<gene>
    <name evidence="4" type="ORF">C6V83_13845</name>
</gene>
<dbReference type="PROSITE" id="PS50977">
    <property type="entry name" value="HTH_TETR_2"/>
    <property type="match status" value="1"/>
</dbReference>
<proteinExistence type="predicted"/>
<evidence type="ECO:0000256" key="1">
    <source>
        <dbReference type="ARBA" id="ARBA00023125"/>
    </source>
</evidence>